<feature type="chain" id="PRO_5043539324" description="Secreted protein" evidence="1">
    <location>
        <begin position="23"/>
        <end position="125"/>
    </location>
</feature>
<dbReference type="AlphaFoldDB" id="A0AAV2H5Q7"/>
<keyword evidence="3" id="KW-1185">Reference proteome</keyword>
<feature type="signal peptide" evidence="1">
    <location>
        <begin position="1"/>
        <end position="22"/>
    </location>
</feature>
<evidence type="ECO:0000256" key="1">
    <source>
        <dbReference type="SAM" id="SignalP"/>
    </source>
</evidence>
<gene>
    <name evidence="2" type="ORF">GSLYS_00003191001</name>
</gene>
<protein>
    <recommendedName>
        <fullName evidence="4">Secreted protein</fullName>
    </recommendedName>
</protein>
<accession>A0AAV2H5Q7</accession>
<comment type="caution">
    <text evidence="2">The sequence shown here is derived from an EMBL/GenBank/DDBJ whole genome shotgun (WGS) entry which is preliminary data.</text>
</comment>
<name>A0AAV2H5Q7_LYMST</name>
<proteinExistence type="predicted"/>
<sequence length="125" mass="14407">MHPICLWGFLVISCLAVTTVLCQDEDVDENCFERIEECKKVAFDEEDELKRSQEQTRCFSSFRCKPGEDSKREELKKRASARAEAFWSRRSGFQRRKSESIAPANKITFQFMAACLVAVLCVTHC</sequence>
<reference evidence="2 3" key="1">
    <citation type="submission" date="2024-04" db="EMBL/GenBank/DDBJ databases">
        <authorList>
            <consortium name="Genoscope - CEA"/>
            <person name="William W."/>
        </authorList>
    </citation>
    <scope>NUCLEOTIDE SEQUENCE [LARGE SCALE GENOMIC DNA]</scope>
</reference>
<organism evidence="2 3">
    <name type="scientific">Lymnaea stagnalis</name>
    <name type="common">Great pond snail</name>
    <name type="synonym">Helix stagnalis</name>
    <dbReference type="NCBI Taxonomy" id="6523"/>
    <lineage>
        <taxon>Eukaryota</taxon>
        <taxon>Metazoa</taxon>
        <taxon>Spiralia</taxon>
        <taxon>Lophotrochozoa</taxon>
        <taxon>Mollusca</taxon>
        <taxon>Gastropoda</taxon>
        <taxon>Heterobranchia</taxon>
        <taxon>Euthyneura</taxon>
        <taxon>Panpulmonata</taxon>
        <taxon>Hygrophila</taxon>
        <taxon>Lymnaeoidea</taxon>
        <taxon>Lymnaeidae</taxon>
        <taxon>Lymnaea</taxon>
    </lineage>
</organism>
<dbReference type="Proteomes" id="UP001497497">
    <property type="component" value="Unassembled WGS sequence"/>
</dbReference>
<evidence type="ECO:0000313" key="3">
    <source>
        <dbReference type="Proteomes" id="UP001497497"/>
    </source>
</evidence>
<keyword evidence="1" id="KW-0732">Signal</keyword>
<dbReference type="EMBL" id="CAXITT010000042">
    <property type="protein sequence ID" value="CAL1529021.1"/>
    <property type="molecule type" value="Genomic_DNA"/>
</dbReference>
<evidence type="ECO:0000313" key="2">
    <source>
        <dbReference type="EMBL" id="CAL1529021.1"/>
    </source>
</evidence>
<evidence type="ECO:0008006" key="4">
    <source>
        <dbReference type="Google" id="ProtNLM"/>
    </source>
</evidence>